<feature type="chain" id="PRO_5034030700" description="Peptidase A1 domain-containing protein" evidence="3">
    <location>
        <begin position="18"/>
        <end position="511"/>
    </location>
</feature>
<dbReference type="AlphaFoldDB" id="A0A8H3EMP1"/>
<gene>
    <name evidence="5" type="ORF">ALECFALPRED_006133</name>
</gene>
<dbReference type="SUPFAM" id="SSF50630">
    <property type="entry name" value="Acid proteases"/>
    <property type="match status" value="1"/>
</dbReference>
<dbReference type="Pfam" id="PF00026">
    <property type="entry name" value="Asp"/>
    <property type="match status" value="1"/>
</dbReference>
<evidence type="ECO:0000256" key="2">
    <source>
        <dbReference type="SAM" id="Phobius"/>
    </source>
</evidence>
<dbReference type="PROSITE" id="PS51767">
    <property type="entry name" value="PEPTIDASE_A1"/>
    <property type="match status" value="1"/>
</dbReference>
<feature type="domain" description="Peptidase A1" evidence="4">
    <location>
        <begin position="44"/>
        <end position="385"/>
    </location>
</feature>
<evidence type="ECO:0000313" key="5">
    <source>
        <dbReference type="EMBL" id="CAF9910016.1"/>
    </source>
</evidence>
<keyword evidence="3" id="KW-0732">Signal</keyword>
<keyword evidence="2" id="KW-0812">Transmembrane</keyword>
<feature type="compositionally biased region" description="Basic and acidic residues" evidence="1">
    <location>
        <begin position="460"/>
        <end position="478"/>
    </location>
</feature>
<feature type="compositionally biased region" description="Basic and acidic residues" evidence="1">
    <location>
        <begin position="489"/>
        <end position="503"/>
    </location>
</feature>
<feature type="transmembrane region" description="Helical" evidence="2">
    <location>
        <begin position="419"/>
        <end position="440"/>
    </location>
</feature>
<evidence type="ECO:0000256" key="3">
    <source>
        <dbReference type="SAM" id="SignalP"/>
    </source>
</evidence>
<keyword evidence="6" id="KW-1185">Reference proteome</keyword>
<dbReference type="Gene3D" id="2.40.70.10">
    <property type="entry name" value="Acid Proteases"/>
    <property type="match status" value="2"/>
</dbReference>
<protein>
    <recommendedName>
        <fullName evidence="4">Peptidase A1 domain-containing protein</fullName>
    </recommendedName>
</protein>
<dbReference type="Proteomes" id="UP000664203">
    <property type="component" value="Unassembled WGS sequence"/>
</dbReference>
<evidence type="ECO:0000256" key="1">
    <source>
        <dbReference type="SAM" id="MobiDB-lite"/>
    </source>
</evidence>
<organism evidence="5 6">
    <name type="scientific">Alectoria fallacina</name>
    <dbReference type="NCBI Taxonomy" id="1903189"/>
    <lineage>
        <taxon>Eukaryota</taxon>
        <taxon>Fungi</taxon>
        <taxon>Dikarya</taxon>
        <taxon>Ascomycota</taxon>
        <taxon>Pezizomycotina</taxon>
        <taxon>Lecanoromycetes</taxon>
        <taxon>OSLEUM clade</taxon>
        <taxon>Lecanoromycetidae</taxon>
        <taxon>Lecanorales</taxon>
        <taxon>Lecanorineae</taxon>
        <taxon>Parmeliaceae</taxon>
        <taxon>Alectoria</taxon>
    </lineage>
</organism>
<feature type="signal peptide" evidence="3">
    <location>
        <begin position="1"/>
        <end position="17"/>
    </location>
</feature>
<reference evidence="5" key="1">
    <citation type="submission" date="2021-03" db="EMBL/GenBank/DDBJ databases">
        <authorList>
            <person name="Tagirdzhanova G."/>
        </authorList>
    </citation>
    <scope>NUCLEOTIDE SEQUENCE</scope>
</reference>
<comment type="caution">
    <text evidence="5">The sequence shown here is derived from an EMBL/GenBank/DDBJ whole genome shotgun (WGS) entry which is preliminary data.</text>
</comment>
<proteinExistence type="predicted"/>
<feature type="region of interest" description="Disordered" evidence="1">
    <location>
        <begin position="451"/>
        <end position="511"/>
    </location>
</feature>
<evidence type="ECO:0000259" key="4">
    <source>
        <dbReference type="PROSITE" id="PS51767"/>
    </source>
</evidence>
<keyword evidence="2" id="KW-0472">Membrane</keyword>
<accession>A0A8H3EMP1</accession>
<dbReference type="InterPro" id="IPR021109">
    <property type="entry name" value="Peptidase_aspartic_dom_sf"/>
</dbReference>
<dbReference type="EMBL" id="CAJPDR010000039">
    <property type="protein sequence ID" value="CAF9910016.1"/>
    <property type="molecule type" value="Genomic_DNA"/>
</dbReference>
<dbReference type="OrthoDB" id="4074350at2759"/>
<dbReference type="InterPro" id="IPR033121">
    <property type="entry name" value="PEPTIDASE_A1"/>
</dbReference>
<keyword evidence="2" id="KW-1133">Transmembrane helix</keyword>
<evidence type="ECO:0000313" key="6">
    <source>
        <dbReference type="Proteomes" id="UP000664203"/>
    </source>
</evidence>
<sequence>MVKRITFLFMVQHGLCAGKTGSSETEPISFPASEFWDGNDGPWSSFGMQVGTPTQYLRLLPSNSGNAVWPVLPQGCAVGDPSDCGDLRGTLFQPNSSSTYYNIGLYGLGLTEEVGLGYSGNANFGYDNLTLGWPGDGLPTLSHQVIQGFSTKDFYIGSIGLSPHAINISTLDDPQPSFLGALAQQNETPSTSWAYTAGAYYRQPTAFGSLTLGGYDAARIVQNNITFAFGPDTSRDLLVPVQSITSDAASGPLLSTVIYSYIDSLVPHIWLPLGACQAFEKAFGLTYNETAELYFVNDTLHDKLVAQNPNLTFTLGPASAGGNTIDIVMQYGSFDPMADYPIVNNATRYFPLRQAQNYTQYTLGRAFLQDAYVIADYDRSNFSVSQAVFPNGSNTQQIVAIHRPGDIPPSIHRKTPSTGVIVGIAVAVVVSSFVIIATVVRYRVRKRTREHASRICSVDQGKDKAEPKPGERELENTEKSQYLEMPVTEPKELTADEARRPELPAEPPFPV</sequence>
<name>A0A8H3EMP1_9LECA</name>